<accession>A0A656Z4B4</accession>
<reference evidence="2" key="1">
    <citation type="submission" date="2016-02" db="EMBL/GenBank/DDBJ databases">
        <title>Genomic sequences of Ochrobactrum anthropi.</title>
        <authorList>
            <person name="Chudasama K.S."/>
            <person name="Thaker V.S."/>
        </authorList>
    </citation>
    <scope>NUCLEOTIDE SEQUENCE [LARGE SCALE GENOMIC DNA]</scope>
    <source>
        <strain evidence="2">SUBG007</strain>
    </source>
</reference>
<proteinExistence type="predicted"/>
<keyword evidence="1" id="KW-0812">Transmembrane</keyword>
<gene>
    <name evidence="2" type="ORF">AB664_39110</name>
</gene>
<comment type="caution">
    <text evidence="2">The sequence shown here is derived from an EMBL/GenBank/DDBJ whole genome shotgun (WGS) entry which is preliminary data.</text>
</comment>
<protein>
    <submittedName>
        <fullName evidence="2">Uncharacterized protein</fullName>
    </submittedName>
</protein>
<evidence type="ECO:0000256" key="1">
    <source>
        <dbReference type="SAM" id="Phobius"/>
    </source>
</evidence>
<dbReference type="AlphaFoldDB" id="A0A656Z4B4"/>
<evidence type="ECO:0000313" key="2">
    <source>
        <dbReference type="EMBL" id="KYB45520.1"/>
    </source>
</evidence>
<keyword evidence="1" id="KW-1133">Transmembrane helix</keyword>
<sequence>MTLKIRTGGVYKDARGYEVIIVMRYPTVNFMALRVLFILQMGAVMCTLIKIRTHGDWLKK</sequence>
<organism evidence="2">
    <name type="scientific">Brucella anthropi</name>
    <name type="common">Ochrobactrum anthropi</name>
    <dbReference type="NCBI Taxonomy" id="529"/>
    <lineage>
        <taxon>Bacteria</taxon>
        <taxon>Pseudomonadati</taxon>
        <taxon>Pseudomonadota</taxon>
        <taxon>Alphaproteobacteria</taxon>
        <taxon>Hyphomicrobiales</taxon>
        <taxon>Brucellaceae</taxon>
        <taxon>Brucella/Ochrobactrum group</taxon>
        <taxon>Brucella</taxon>
    </lineage>
</organism>
<name>A0A656Z4B4_BRUAN</name>
<feature type="transmembrane region" description="Helical" evidence="1">
    <location>
        <begin position="31"/>
        <end position="51"/>
    </location>
</feature>
<dbReference type="EMBL" id="LUAY01004325">
    <property type="protein sequence ID" value="KYB45520.1"/>
    <property type="molecule type" value="Genomic_DNA"/>
</dbReference>
<keyword evidence="1" id="KW-0472">Membrane</keyword>